<dbReference type="Proteomes" id="UP000282423">
    <property type="component" value="Unassembled WGS sequence"/>
</dbReference>
<proteinExistence type="predicted"/>
<dbReference type="EMBL" id="RBWS01000007">
    <property type="protein sequence ID" value="RKO71765.1"/>
    <property type="molecule type" value="Genomic_DNA"/>
</dbReference>
<reference evidence="1 2" key="1">
    <citation type="submission" date="2018-10" db="EMBL/GenBank/DDBJ databases">
        <title>Sphingobacterium sp. M05W1-28.</title>
        <authorList>
            <person name="Cai H."/>
        </authorList>
    </citation>
    <scope>NUCLEOTIDE SEQUENCE [LARGE SCALE GENOMIC DNA]</scope>
    <source>
        <strain evidence="1 2">M05W1-28</strain>
    </source>
</reference>
<keyword evidence="2" id="KW-1185">Reference proteome</keyword>
<dbReference type="Gene3D" id="3.40.50.1820">
    <property type="entry name" value="alpha/beta hydrolase"/>
    <property type="match status" value="1"/>
</dbReference>
<dbReference type="SUPFAM" id="SSF53474">
    <property type="entry name" value="alpha/beta-Hydrolases"/>
    <property type="match status" value="1"/>
</dbReference>
<organism evidence="1 2">
    <name type="scientific">Sphingobacterium puteale</name>
    <dbReference type="NCBI Taxonomy" id="2420510"/>
    <lineage>
        <taxon>Bacteria</taxon>
        <taxon>Pseudomonadati</taxon>
        <taxon>Bacteroidota</taxon>
        <taxon>Sphingobacteriia</taxon>
        <taxon>Sphingobacteriales</taxon>
        <taxon>Sphingobacteriaceae</taxon>
        <taxon>Sphingobacterium</taxon>
    </lineage>
</organism>
<accession>A0A420VZU1</accession>
<gene>
    <name evidence="1" type="ORF">D7322_10160</name>
</gene>
<name>A0A420VZU1_9SPHI</name>
<evidence type="ECO:0000313" key="1">
    <source>
        <dbReference type="EMBL" id="RKO71765.1"/>
    </source>
</evidence>
<sequence>MAVRLIYFKQKMKFKILILFIFIQYRCPAQQKQVVNNEVTAYSLQTKRDTIDFIVVDKAPREKKPIFLWCQGSLPVPLYMNFENYGLWLHGGGIANFDYEKIKKHYHLVVISMPETPLIVDEANLNNEKWYYGDSPNKNIPSVAFQKANYYQNYITRAIKVIKFLRKQKWVDNAKLVVAGHSQGSKIATGIAVNYKHVTKLGLFAANPLGRIDQSIRKLRKEAEQGKISWELADKQIEEQYEYFKAANDPEKIAKDPSLLAWNTLSDPIITDWLSFNKPIYLAYGTNDITSDFCDLIPLYFIRQKKNNLTYKRYFNLEHNFFEVNGQNEPDHTKPHWTEVMDNFLQWTLVP</sequence>
<evidence type="ECO:0008006" key="3">
    <source>
        <dbReference type="Google" id="ProtNLM"/>
    </source>
</evidence>
<dbReference type="AlphaFoldDB" id="A0A420VZU1"/>
<comment type="caution">
    <text evidence="1">The sequence shown here is derived from an EMBL/GenBank/DDBJ whole genome shotgun (WGS) entry which is preliminary data.</text>
</comment>
<dbReference type="InterPro" id="IPR029058">
    <property type="entry name" value="AB_hydrolase_fold"/>
</dbReference>
<evidence type="ECO:0000313" key="2">
    <source>
        <dbReference type="Proteomes" id="UP000282423"/>
    </source>
</evidence>
<protein>
    <recommendedName>
        <fullName evidence="3">Alpha/beta hydrolase</fullName>
    </recommendedName>
</protein>